<evidence type="ECO:0000256" key="3">
    <source>
        <dbReference type="ARBA" id="ARBA00022692"/>
    </source>
</evidence>
<feature type="transmembrane region" description="Helical" evidence="8">
    <location>
        <begin position="36"/>
        <end position="57"/>
    </location>
</feature>
<keyword evidence="3 8" id="KW-0812">Transmembrane</keyword>
<evidence type="ECO:0000256" key="5">
    <source>
        <dbReference type="ARBA" id="ARBA00022989"/>
    </source>
</evidence>
<evidence type="ECO:0000256" key="7">
    <source>
        <dbReference type="SAM" id="MobiDB-lite"/>
    </source>
</evidence>
<evidence type="ECO:0000313" key="10">
    <source>
        <dbReference type="EMBL" id="SFF92546.1"/>
    </source>
</evidence>
<name>A0A1I2MT67_9ACTN</name>
<dbReference type="AlphaFoldDB" id="A0A1I2MT67"/>
<dbReference type="EMBL" id="FONG01000039">
    <property type="protein sequence ID" value="SFF92546.1"/>
    <property type="molecule type" value="Genomic_DNA"/>
</dbReference>
<dbReference type="InterPro" id="IPR036938">
    <property type="entry name" value="PAP2/HPO_sf"/>
</dbReference>
<dbReference type="STRING" id="380248.SAMN05216251_1393"/>
<dbReference type="GO" id="GO:0016787">
    <property type="term" value="F:hydrolase activity"/>
    <property type="evidence" value="ECO:0007669"/>
    <property type="project" value="UniProtKB-KW"/>
</dbReference>
<dbReference type="SUPFAM" id="SSF48317">
    <property type="entry name" value="Acid phosphatase/Vanadium-dependent haloperoxidase"/>
    <property type="match status" value="1"/>
</dbReference>
<dbReference type="InterPro" id="IPR000326">
    <property type="entry name" value="PAP2/HPO"/>
</dbReference>
<dbReference type="SMART" id="SM00014">
    <property type="entry name" value="acidPPc"/>
    <property type="match status" value="1"/>
</dbReference>
<evidence type="ECO:0000256" key="1">
    <source>
        <dbReference type="ARBA" id="ARBA00004651"/>
    </source>
</evidence>
<feature type="transmembrane region" description="Helical" evidence="8">
    <location>
        <begin position="114"/>
        <end position="137"/>
    </location>
</feature>
<feature type="transmembrane region" description="Helical" evidence="8">
    <location>
        <begin position="69"/>
        <end position="94"/>
    </location>
</feature>
<evidence type="ECO:0000256" key="8">
    <source>
        <dbReference type="SAM" id="Phobius"/>
    </source>
</evidence>
<protein>
    <submittedName>
        <fullName evidence="10">Undecaprenyl-diphosphatase</fullName>
    </submittedName>
</protein>
<keyword evidence="2" id="KW-1003">Cell membrane</keyword>
<reference evidence="10 11" key="1">
    <citation type="submission" date="2016-10" db="EMBL/GenBank/DDBJ databases">
        <authorList>
            <person name="de Groot N.N."/>
        </authorList>
    </citation>
    <scope>NUCLEOTIDE SEQUENCE [LARGE SCALE GENOMIC DNA]</scope>
    <source>
        <strain evidence="10 11">CGMCC 4.3510</strain>
    </source>
</reference>
<dbReference type="OrthoDB" id="5289372at2"/>
<comment type="subcellular location">
    <subcellularLocation>
        <location evidence="1">Cell membrane</location>
        <topology evidence="1">Multi-pass membrane protein</topology>
    </subcellularLocation>
</comment>
<dbReference type="Proteomes" id="UP000199323">
    <property type="component" value="Unassembled WGS sequence"/>
</dbReference>
<dbReference type="PANTHER" id="PTHR14969:SF62">
    <property type="entry name" value="DECAPRENYLPHOSPHORYL-5-PHOSPHORIBOSE PHOSPHATASE RV3807C-RELATED"/>
    <property type="match status" value="1"/>
</dbReference>
<dbReference type="PANTHER" id="PTHR14969">
    <property type="entry name" value="SPHINGOSINE-1-PHOSPHATE PHOSPHOHYDROLASE"/>
    <property type="match status" value="1"/>
</dbReference>
<feature type="region of interest" description="Disordered" evidence="7">
    <location>
        <begin position="207"/>
        <end position="234"/>
    </location>
</feature>
<evidence type="ECO:0000259" key="9">
    <source>
        <dbReference type="SMART" id="SM00014"/>
    </source>
</evidence>
<proteinExistence type="predicted"/>
<evidence type="ECO:0000256" key="4">
    <source>
        <dbReference type="ARBA" id="ARBA00022801"/>
    </source>
</evidence>
<evidence type="ECO:0000256" key="2">
    <source>
        <dbReference type="ARBA" id="ARBA00022475"/>
    </source>
</evidence>
<keyword evidence="4" id="KW-0378">Hydrolase</keyword>
<keyword evidence="6 8" id="KW-0472">Membrane</keyword>
<evidence type="ECO:0000313" key="11">
    <source>
        <dbReference type="Proteomes" id="UP000199323"/>
    </source>
</evidence>
<evidence type="ECO:0000256" key="6">
    <source>
        <dbReference type="ARBA" id="ARBA00023136"/>
    </source>
</evidence>
<dbReference type="Gene3D" id="1.20.144.10">
    <property type="entry name" value="Phosphatidic acid phosphatase type 2/haloperoxidase"/>
    <property type="match status" value="1"/>
</dbReference>
<feature type="domain" description="Phosphatidic acid phosphatase type 2/haloperoxidase" evidence="9">
    <location>
        <begin position="73"/>
        <end position="182"/>
    </location>
</feature>
<dbReference type="RefSeq" id="WP_093717808.1">
    <property type="nucleotide sequence ID" value="NZ_FONG01000039.1"/>
</dbReference>
<keyword evidence="11" id="KW-1185">Reference proteome</keyword>
<organism evidence="10 11">
    <name type="scientific">Actinacidiphila alni</name>
    <dbReference type="NCBI Taxonomy" id="380248"/>
    <lineage>
        <taxon>Bacteria</taxon>
        <taxon>Bacillati</taxon>
        <taxon>Actinomycetota</taxon>
        <taxon>Actinomycetes</taxon>
        <taxon>Kitasatosporales</taxon>
        <taxon>Streptomycetaceae</taxon>
        <taxon>Actinacidiphila</taxon>
    </lineage>
</organism>
<accession>A0A1I2MT67</accession>
<gene>
    <name evidence="10" type="ORF">SAMN05216251_1393</name>
</gene>
<dbReference type="Pfam" id="PF01569">
    <property type="entry name" value="PAP2"/>
    <property type="match status" value="1"/>
</dbReference>
<dbReference type="GO" id="GO:0005886">
    <property type="term" value="C:plasma membrane"/>
    <property type="evidence" value="ECO:0007669"/>
    <property type="project" value="UniProtKB-SubCell"/>
</dbReference>
<feature type="transmembrane region" description="Helical" evidence="8">
    <location>
        <begin position="144"/>
        <end position="161"/>
    </location>
</feature>
<feature type="transmembrane region" description="Helical" evidence="8">
    <location>
        <begin position="167"/>
        <end position="190"/>
    </location>
</feature>
<sequence length="234" mass="24416">MAAVANDSVNPDISLLRDINGLAKRSPHGVDRAVEILGGYGLIGLTLLLAALCWWRVARRAPVADAPAAVAGVAWSGLAAGIALLLNIPIRALVQRPRPSVDHDGLDVLVHGPAHHYAFVSDHATLIAAVAVGLFMVNRKAGAVAILLALAEGFARIYVGVQYPTDVIGGFALGAATTLLLAPLALAVLTSLATAVSHTRAAPLIYSRRHPRPTPADPTTPYPQQRADDKRLAA</sequence>
<keyword evidence="5 8" id="KW-1133">Transmembrane helix</keyword>